<protein>
    <submittedName>
        <fullName evidence="1">Uncharacterized protein</fullName>
    </submittedName>
</protein>
<evidence type="ECO:0000313" key="1">
    <source>
        <dbReference type="EMBL" id="JAI03146.1"/>
    </source>
</evidence>
<dbReference type="EMBL" id="GBXM01005432">
    <property type="protein sequence ID" value="JAI03146.1"/>
    <property type="molecule type" value="Transcribed_RNA"/>
</dbReference>
<reference evidence="1" key="1">
    <citation type="submission" date="2014-11" db="EMBL/GenBank/DDBJ databases">
        <authorList>
            <person name="Amaro Gonzalez C."/>
        </authorList>
    </citation>
    <scope>NUCLEOTIDE SEQUENCE</scope>
</reference>
<organism evidence="1">
    <name type="scientific">Anguilla anguilla</name>
    <name type="common">European freshwater eel</name>
    <name type="synonym">Muraena anguilla</name>
    <dbReference type="NCBI Taxonomy" id="7936"/>
    <lineage>
        <taxon>Eukaryota</taxon>
        <taxon>Metazoa</taxon>
        <taxon>Chordata</taxon>
        <taxon>Craniata</taxon>
        <taxon>Vertebrata</taxon>
        <taxon>Euteleostomi</taxon>
        <taxon>Actinopterygii</taxon>
        <taxon>Neopterygii</taxon>
        <taxon>Teleostei</taxon>
        <taxon>Anguilliformes</taxon>
        <taxon>Anguillidae</taxon>
        <taxon>Anguilla</taxon>
    </lineage>
</organism>
<name>A0A0E9XMS4_ANGAN</name>
<dbReference type="AlphaFoldDB" id="A0A0E9XMS4"/>
<proteinExistence type="predicted"/>
<sequence>MLCARYAPTSLALSVHLCDIYNSTVSERPLAPPSWHL</sequence>
<accession>A0A0E9XMS4</accession>
<reference evidence="1" key="2">
    <citation type="journal article" date="2015" name="Fish Shellfish Immunol.">
        <title>Early steps in the European eel (Anguilla anguilla)-Vibrio vulnificus interaction in the gills: Role of the RtxA13 toxin.</title>
        <authorList>
            <person name="Callol A."/>
            <person name="Pajuelo D."/>
            <person name="Ebbesson L."/>
            <person name="Teles M."/>
            <person name="MacKenzie S."/>
            <person name="Amaro C."/>
        </authorList>
    </citation>
    <scope>NUCLEOTIDE SEQUENCE</scope>
</reference>